<name>A0ABS1UZM8_9PROT</name>
<feature type="region of interest" description="Disordered" evidence="1">
    <location>
        <begin position="194"/>
        <end position="215"/>
    </location>
</feature>
<organism evidence="2 3">
    <name type="scientific">Belnapia mucosa</name>
    <dbReference type="NCBI Taxonomy" id="2804532"/>
    <lineage>
        <taxon>Bacteria</taxon>
        <taxon>Pseudomonadati</taxon>
        <taxon>Pseudomonadota</taxon>
        <taxon>Alphaproteobacteria</taxon>
        <taxon>Acetobacterales</taxon>
        <taxon>Roseomonadaceae</taxon>
        <taxon>Belnapia</taxon>
    </lineage>
</organism>
<evidence type="ECO:0000256" key="1">
    <source>
        <dbReference type="SAM" id="MobiDB-lite"/>
    </source>
</evidence>
<proteinExistence type="predicted"/>
<protein>
    <submittedName>
        <fullName evidence="2">Uncharacterized protein</fullName>
    </submittedName>
</protein>
<dbReference type="EMBL" id="JAEUXJ010000001">
    <property type="protein sequence ID" value="MBL6453874.1"/>
    <property type="molecule type" value="Genomic_DNA"/>
</dbReference>
<keyword evidence="3" id="KW-1185">Reference proteome</keyword>
<feature type="compositionally biased region" description="Low complexity" evidence="1">
    <location>
        <begin position="197"/>
        <end position="215"/>
    </location>
</feature>
<dbReference type="Proteomes" id="UP000606490">
    <property type="component" value="Unassembled WGS sequence"/>
</dbReference>
<evidence type="ECO:0000313" key="2">
    <source>
        <dbReference type="EMBL" id="MBL6453874.1"/>
    </source>
</evidence>
<sequence length="215" mass="23229">MRKTLRQREGIIAIRRAPGRAREVLPGPPSQRGPGMTDSNRRMPRRAAIALLMASAVLAAQPASALPRCGAETDQTVFEIEALKTELMVVATTCKQEDRYNAFVQKYQPVLAQNGRAFGQYFIRTHGGTRPGQRQNDIYITELANVRSNVARSLGSDFCLRNGGLFDEVMALQSPNDLPGYAAGKDLLSSGATACQGAPAPHAAPARRTAGTHTR</sequence>
<evidence type="ECO:0000313" key="3">
    <source>
        <dbReference type="Proteomes" id="UP000606490"/>
    </source>
</evidence>
<accession>A0ABS1UZM8</accession>
<reference evidence="2 3" key="1">
    <citation type="submission" date="2021-01" db="EMBL/GenBank/DDBJ databases">
        <title>Belnapia mucosa sp. nov. and Belnapia arida sp. nov., isolated from the Tabernas Desert (Almeria, Spain).</title>
        <authorList>
            <person name="Molina-Menor E."/>
            <person name="Vidal-Verdu A."/>
            <person name="Calonge A."/>
            <person name="Satari L."/>
            <person name="Pereto Magraner J."/>
            <person name="Porcar Miralles M."/>
        </authorList>
    </citation>
    <scope>NUCLEOTIDE SEQUENCE [LARGE SCALE GENOMIC DNA]</scope>
    <source>
        <strain evidence="2 3">T6</strain>
    </source>
</reference>
<comment type="caution">
    <text evidence="2">The sequence shown here is derived from an EMBL/GenBank/DDBJ whole genome shotgun (WGS) entry which is preliminary data.</text>
</comment>
<dbReference type="RefSeq" id="WP_202823618.1">
    <property type="nucleotide sequence ID" value="NZ_JAEUXJ010000001.1"/>
</dbReference>
<gene>
    <name evidence="2" type="ORF">JMJ55_00980</name>
</gene>